<reference evidence="1" key="1">
    <citation type="journal article" date="2021" name="Environ. Microbiol.">
        <title>Genomic characterization of three novel Desulfobacterota classes expand the metabolic and phylogenetic diversity of the phylum.</title>
        <authorList>
            <person name="Murphy C.L."/>
            <person name="Biggerstaff J."/>
            <person name="Eichhorn A."/>
            <person name="Ewing E."/>
            <person name="Shahan R."/>
            <person name="Soriano D."/>
            <person name="Stewart S."/>
            <person name="VanMol K."/>
            <person name="Walker R."/>
            <person name="Walters P."/>
            <person name="Elshahed M.S."/>
            <person name="Youssef N.H."/>
        </authorList>
    </citation>
    <scope>NUCLEOTIDE SEQUENCE</scope>
    <source>
        <strain evidence="1">Zod_Metabat.24</strain>
    </source>
</reference>
<accession>A0A9D8KD22</accession>
<dbReference type="Proteomes" id="UP000809273">
    <property type="component" value="Unassembled WGS sequence"/>
</dbReference>
<dbReference type="AlphaFoldDB" id="A0A9D8KD22"/>
<proteinExistence type="predicted"/>
<sequence length="49" mass="5279">MKGEPVIGTLAVILLSEEEVAGVQEQEIGCLSPYLLYVCRFPGKTANLV</sequence>
<name>A0A9D8KD22_9DELT</name>
<dbReference type="EMBL" id="JAFGIX010000017">
    <property type="protein sequence ID" value="MBN1572242.1"/>
    <property type="molecule type" value="Genomic_DNA"/>
</dbReference>
<evidence type="ECO:0000313" key="2">
    <source>
        <dbReference type="Proteomes" id="UP000809273"/>
    </source>
</evidence>
<protein>
    <submittedName>
        <fullName evidence="1">Uncharacterized protein</fullName>
    </submittedName>
</protein>
<gene>
    <name evidence="1" type="ORF">JW984_03480</name>
</gene>
<organism evidence="1 2">
    <name type="scientific">Candidatus Zymogenus saltonus</name>
    <dbReference type="NCBI Taxonomy" id="2844893"/>
    <lineage>
        <taxon>Bacteria</taxon>
        <taxon>Deltaproteobacteria</taxon>
        <taxon>Candidatus Zymogenia</taxon>
        <taxon>Candidatus Zymogeniales</taxon>
        <taxon>Candidatus Zymogenaceae</taxon>
        <taxon>Candidatus Zymogenus</taxon>
    </lineage>
</organism>
<reference evidence="1" key="2">
    <citation type="submission" date="2021-01" db="EMBL/GenBank/DDBJ databases">
        <authorList>
            <person name="Hahn C.R."/>
            <person name="Youssef N.H."/>
            <person name="Elshahed M."/>
        </authorList>
    </citation>
    <scope>NUCLEOTIDE SEQUENCE</scope>
    <source>
        <strain evidence="1">Zod_Metabat.24</strain>
    </source>
</reference>
<evidence type="ECO:0000313" key="1">
    <source>
        <dbReference type="EMBL" id="MBN1572242.1"/>
    </source>
</evidence>
<comment type="caution">
    <text evidence="1">The sequence shown here is derived from an EMBL/GenBank/DDBJ whole genome shotgun (WGS) entry which is preliminary data.</text>
</comment>